<organism evidence="1 2">
    <name type="scientific">Rhododendron griersonianum</name>
    <dbReference type="NCBI Taxonomy" id="479676"/>
    <lineage>
        <taxon>Eukaryota</taxon>
        <taxon>Viridiplantae</taxon>
        <taxon>Streptophyta</taxon>
        <taxon>Embryophyta</taxon>
        <taxon>Tracheophyta</taxon>
        <taxon>Spermatophyta</taxon>
        <taxon>Magnoliopsida</taxon>
        <taxon>eudicotyledons</taxon>
        <taxon>Gunneridae</taxon>
        <taxon>Pentapetalae</taxon>
        <taxon>asterids</taxon>
        <taxon>Ericales</taxon>
        <taxon>Ericaceae</taxon>
        <taxon>Ericoideae</taxon>
        <taxon>Rhodoreae</taxon>
        <taxon>Rhododendron</taxon>
    </lineage>
</organism>
<dbReference type="InterPro" id="IPR032675">
    <property type="entry name" value="LRR_dom_sf"/>
</dbReference>
<name>A0AAV6JB54_9ERIC</name>
<reference evidence="1" key="1">
    <citation type="submission" date="2020-08" db="EMBL/GenBank/DDBJ databases">
        <title>Plant Genome Project.</title>
        <authorList>
            <person name="Zhang R.-G."/>
        </authorList>
    </citation>
    <scope>NUCLEOTIDE SEQUENCE</scope>
    <source>
        <strain evidence="1">WSP0</strain>
        <tissue evidence="1">Leaf</tissue>
    </source>
</reference>
<dbReference type="GO" id="GO:0019005">
    <property type="term" value="C:SCF ubiquitin ligase complex"/>
    <property type="evidence" value="ECO:0007669"/>
    <property type="project" value="TreeGrafter"/>
</dbReference>
<keyword evidence="2" id="KW-1185">Reference proteome</keyword>
<dbReference type="GO" id="GO:0031146">
    <property type="term" value="P:SCF-dependent proteasomal ubiquitin-dependent protein catabolic process"/>
    <property type="evidence" value="ECO:0007669"/>
    <property type="project" value="TreeGrafter"/>
</dbReference>
<dbReference type="AlphaFoldDB" id="A0AAV6JB54"/>
<dbReference type="PANTHER" id="PTHR13318">
    <property type="entry name" value="PARTNER OF PAIRED, ISOFORM B-RELATED"/>
    <property type="match status" value="1"/>
</dbReference>
<gene>
    <name evidence="1" type="ORF">RHGRI_024778</name>
</gene>
<dbReference type="Gene3D" id="3.80.10.10">
    <property type="entry name" value="Ribonuclease Inhibitor"/>
    <property type="match status" value="3"/>
</dbReference>
<evidence type="ECO:0000313" key="1">
    <source>
        <dbReference type="EMBL" id="KAG5537460.1"/>
    </source>
</evidence>
<evidence type="ECO:0008006" key="3">
    <source>
        <dbReference type="Google" id="ProtNLM"/>
    </source>
</evidence>
<dbReference type="Proteomes" id="UP000823749">
    <property type="component" value="Chromosome 8"/>
</dbReference>
<evidence type="ECO:0000313" key="2">
    <source>
        <dbReference type="Proteomes" id="UP000823749"/>
    </source>
</evidence>
<dbReference type="SMART" id="SM00367">
    <property type="entry name" value="LRR_CC"/>
    <property type="match status" value="3"/>
</dbReference>
<proteinExistence type="predicted"/>
<dbReference type="EMBL" id="JACTNZ010000008">
    <property type="protein sequence ID" value="KAG5537460.1"/>
    <property type="molecule type" value="Genomic_DNA"/>
</dbReference>
<comment type="caution">
    <text evidence="1">The sequence shown here is derived from an EMBL/GenBank/DDBJ whole genome shotgun (WGS) entry which is preliminary data.</text>
</comment>
<dbReference type="InterPro" id="IPR006553">
    <property type="entry name" value="Leu-rich_rpt_Cys-con_subtyp"/>
</dbReference>
<protein>
    <recommendedName>
        <fullName evidence="3">F-box domain-containing protein</fullName>
    </recommendedName>
</protein>
<accession>A0AAV6JB54</accession>
<sequence length="496" mass="56616">MKERCKELPEELWESILNRLALDHDDYRDLRFPSLVCRQFLSITNKIRRKFVANADVFYIYGCEALCRALERFKNLKEMELSLYRAKSDVNYPVLKIAYSGLDLQSLCFGRFPICPSADTFRRLSSTMNNLKILRCSEFDSLRDIDLVPIADAFPRLEELDIQRNRNMFGPQKVLYPKLSDQFVTDAGIEAMSRNLRGRGLRSIDISGNYFCSDLSLVALSSNCVLLNEIKCRRCDITRRGIDWVLSHSPNLTSLQAEFYGSSRNSAFPFDDTEISATGGSKKKKKMITATGLRELDIEGSDDKEGLLRSIAKAGIPLEKLSLCGQLLYQSHRLTTLLRAFPILKHLKVRNGYWVNDGNIMIDICRCLPNIEYIELDGCYSLTATTFSVLAKECPALSEITLINGYMRDDFVVNLERNYRVVYLDLTYTRGLKDKLLKDIVVACPNLQTLKVWGCRQLTKEGLEEILKCCPQIKHLTSAKYGEILSKAFNTLPNQN</sequence>
<dbReference type="SUPFAM" id="SSF52047">
    <property type="entry name" value="RNI-like"/>
    <property type="match status" value="2"/>
</dbReference>